<reference evidence="3 4" key="1">
    <citation type="submission" date="2014-04" db="EMBL/GenBank/DDBJ databases">
        <authorList>
            <consortium name="DOE Joint Genome Institute"/>
            <person name="Kuo A."/>
            <person name="Kohler A."/>
            <person name="Nagy L.G."/>
            <person name="Floudas D."/>
            <person name="Copeland A."/>
            <person name="Barry K.W."/>
            <person name="Cichocki N."/>
            <person name="Veneault-Fourrey C."/>
            <person name="LaButti K."/>
            <person name="Lindquist E.A."/>
            <person name="Lipzen A."/>
            <person name="Lundell T."/>
            <person name="Morin E."/>
            <person name="Murat C."/>
            <person name="Sun H."/>
            <person name="Tunlid A."/>
            <person name="Henrissat B."/>
            <person name="Grigoriev I.V."/>
            <person name="Hibbett D.S."/>
            <person name="Martin F."/>
            <person name="Nordberg H.P."/>
            <person name="Cantor M.N."/>
            <person name="Hua S.X."/>
        </authorList>
    </citation>
    <scope>NUCLEOTIDE SEQUENCE [LARGE SCALE GENOMIC DNA]</scope>
    <source>
        <strain evidence="3 4">Foug A</strain>
    </source>
</reference>
<reference evidence="4" key="2">
    <citation type="submission" date="2015-01" db="EMBL/GenBank/DDBJ databases">
        <title>Evolutionary Origins and Diversification of the Mycorrhizal Mutualists.</title>
        <authorList>
            <consortium name="DOE Joint Genome Institute"/>
            <consortium name="Mycorrhizal Genomics Consortium"/>
            <person name="Kohler A."/>
            <person name="Kuo A."/>
            <person name="Nagy L.G."/>
            <person name="Floudas D."/>
            <person name="Copeland A."/>
            <person name="Barry K.W."/>
            <person name="Cichocki N."/>
            <person name="Veneault-Fourrey C."/>
            <person name="LaButti K."/>
            <person name="Lindquist E.A."/>
            <person name="Lipzen A."/>
            <person name="Lundell T."/>
            <person name="Morin E."/>
            <person name="Murat C."/>
            <person name="Riley R."/>
            <person name="Ohm R."/>
            <person name="Sun H."/>
            <person name="Tunlid A."/>
            <person name="Henrissat B."/>
            <person name="Grigoriev I.V."/>
            <person name="Hibbett D.S."/>
            <person name="Martin F."/>
        </authorList>
    </citation>
    <scope>NUCLEOTIDE SEQUENCE [LARGE SCALE GENOMIC DNA]</scope>
    <source>
        <strain evidence="4">Foug A</strain>
    </source>
</reference>
<dbReference type="InParanoid" id="A0A0C3E1I4"/>
<keyword evidence="1" id="KW-0548">Nucleotidyltransferase</keyword>
<dbReference type="GO" id="GO:0003723">
    <property type="term" value="F:RNA binding"/>
    <property type="evidence" value="ECO:0007669"/>
    <property type="project" value="UniProtKB-KW"/>
</dbReference>
<dbReference type="InterPro" id="IPR057596">
    <property type="entry name" value="RDRP_core"/>
</dbReference>
<dbReference type="EC" id="2.7.7.48" evidence="1"/>
<dbReference type="STRING" id="1036808.A0A0C3E1I4"/>
<gene>
    <name evidence="3" type="ORF">SCLCIDRAFT_1178646</name>
</gene>
<keyword evidence="1" id="KW-0694">RNA-binding</keyword>
<comment type="catalytic activity">
    <reaction evidence="1">
        <text>RNA(n) + a ribonucleoside 5'-triphosphate = RNA(n+1) + diphosphate</text>
        <dbReference type="Rhea" id="RHEA:21248"/>
        <dbReference type="Rhea" id="RHEA-COMP:14527"/>
        <dbReference type="Rhea" id="RHEA-COMP:17342"/>
        <dbReference type="ChEBI" id="CHEBI:33019"/>
        <dbReference type="ChEBI" id="CHEBI:61557"/>
        <dbReference type="ChEBI" id="CHEBI:140395"/>
        <dbReference type="EC" id="2.7.7.48"/>
    </reaction>
</comment>
<name>A0A0C3E1I4_9AGAM</name>
<dbReference type="GO" id="GO:0030422">
    <property type="term" value="P:siRNA processing"/>
    <property type="evidence" value="ECO:0007669"/>
    <property type="project" value="TreeGrafter"/>
</dbReference>
<dbReference type="PANTHER" id="PTHR23079:SF55">
    <property type="entry name" value="RNA-DIRECTED RNA POLYMERASE"/>
    <property type="match status" value="1"/>
</dbReference>
<dbReference type="InterPro" id="IPR007855">
    <property type="entry name" value="RDRP"/>
</dbReference>
<evidence type="ECO:0000313" key="4">
    <source>
        <dbReference type="Proteomes" id="UP000053989"/>
    </source>
</evidence>
<dbReference type="HOGENOM" id="CLU_001366_2_1_1"/>
<dbReference type="PANTHER" id="PTHR23079">
    <property type="entry name" value="RNA-DEPENDENT RNA POLYMERASE"/>
    <property type="match status" value="1"/>
</dbReference>
<evidence type="ECO:0000256" key="1">
    <source>
        <dbReference type="RuleBase" id="RU363098"/>
    </source>
</evidence>
<feature type="domain" description="RDRP core" evidence="2">
    <location>
        <begin position="425"/>
        <end position="1016"/>
    </location>
</feature>
<proteinExistence type="inferred from homology"/>
<accession>A0A0C3E1I4</accession>
<dbReference type="GO" id="GO:0003968">
    <property type="term" value="F:RNA-directed RNA polymerase activity"/>
    <property type="evidence" value="ECO:0007669"/>
    <property type="project" value="UniProtKB-KW"/>
</dbReference>
<evidence type="ECO:0000259" key="2">
    <source>
        <dbReference type="Pfam" id="PF05183"/>
    </source>
</evidence>
<sequence>MDLYMTHVALGANVDELKIAFANVLHKPPFPLNPPLNFNVVLFGKYDPRRGKVGMLNLPTTEAGTIFLNAYGAPGVTVKGRRIHFQPSIKPINEARVAQLNSTPWRDPLERQRERERLISEGRPYTLTEFAFGRFLADGKFISECTVEGDAEVACEMERREVRLTLRKQQRHSHPGDDIISMLAMQLSGDTTITVSYSPQVMAAILEPREADSPVIFLSANMFPVFKSEKSEGLFGTDRATVSRIQGLIQNRPMPPGCFSLMCTFSNDSDRDAFVHACKTRLRIRHNQRSSIPVIKGDASYDEGDLDRLLVRLPFVVAFELEKAVNNRVMSIRGALSLQDALLELCQLHFDHDSASILRKFATYLEEEGTIRRGHRHRRQRVPGDRTLAGRFKHTVNEFLEEQKKPKRRLASSNPAASYTYQLTLTPTRHILEGPTVDQSNSVLRKFGNHGCFLRVSFQDENGSKLRGDFETSISDLLAQRYRPILLNGCRVAGREYHLLGYSMSGLREHSMWFVTPFEDADGKKWDAEAIRDSLVCIFGRPSDVGDFTRLQHYPARLGARWSQAFSATDPSITVQPNEIRKIGDRKSPSGAEMTDGCSPISSELMRTIWEAYQRTRQRASRNSHPSALQFRLGGSKGMVVEDDTLVGKVVCLRPSQTKFEAPDNRTFDIQGTSLQPMAMFLNRPLITLLEFLGADCGRITKLQDAAINEARSLHSSVKDASKVLQQHGLGASFNIPSMFSNIKKVLRLDFEMDDGRVGYRSDLLVNSLKCSETHILRELKYRAHIRVPGSYTLYGVSDEWDCLEEGEIYATVFDQKKGIREEIEGRVAITRSPQIHPGDVQLVNAVRRDQLKHLTNVVVFSCKGDRPLASCLGGGDLDGDDFNLILDPDLHPKETWVPGAYKSLGNKKTDHPCGISDVIDFIFDYLQSDLVGPIAIMHLRFADLNDPGCKECLQLAEHASHAVDFPKTGTPVKFQDIPRLKKQPKPDFLSREGRDPTGDNIYNSKKLLGNLFRRVPLEHWIPEEWRGVDSPSDAEAIEHALRGVGLYGLGLPALERPPEELHQEMQYLLDEYCDQLTAIGKVHTLSKNKDTPVSEAELVSGTLMANWSDHQRRREMVDAMNLQTHELVRAVRAEMRAREDHQQDEDEDDTLDDYDYEEEDFYCENQFIAENFKRAWAAWYVAEEVLRECPASYGPQSFGFIALGRMLELIKAAKQLL</sequence>
<comment type="similarity">
    <text evidence="1">Belongs to the RdRP family.</text>
</comment>
<dbReference type="GO" id="GO:0031380">
    <property type="term" value="C:nuclear RNA-directed RNA polymerase complex"/>
    <property type="evidence" value="ECO:0007669"/>
    <property type="project" value="TreeGrafter"/>
</dbReference>
<dbReference type="Pfam" id="PF05183">
    <property type="entry name" value="RdRP"/>
    <property type="match status" value="1"/>
</dbReference>
<dbReference type="OrthoDB" id="6513042at2759"/>
<dbReference type="EMBL" id="KN822046">
    <property type="protein sequence ID" value="KIM61956.1"/>
    <property type="molecule type" value="Genomic_DNA"/>
</dbReference>
<dbReference type="Proteomes" id="UP000053989">
    <property type="component" value="Unassembled WGS sequence"/>
</dbReference>
<organism evidence="3 4">
    <name type="scientific">Scleroderma citrinum Foug A</name>
    <dbReference type="NCBI Taxonomy" id="1036808"/>
    <lineage>
        <taxon>Eukaryota</taxon>
        <taxon>Fungi</taxon>
        <taxon>Dikarya</taxon>
        <taxon>Basidiomycota</taxon>
        <taxon>Agaricomycotina</taxon>
        <taxon>Agaricomycetes</taxon>
        <taxon>Agaricomycetidae</taxon>
        <taxon>Boletales</taxon>
        <taxon>Sclerodermatineae</taxon>
        <taxon>Sclerodermataceae</taxon>
        <taxon>Scleroderma</taxon>
    </lineage>
</organism>
<dbReference type="AlphaFoldDB" id="A0A0C3E1I4"/>
<protein>
    <recommendedName>
        <fullName evidence="1">RNA-dependent RNA polymerase</fullName>
        <ecNumber evidence="1">2.7.7.48</ecNumber>
    </recommendedName>
</protein>
<evidence type="ECO:0000313" key="3">
    <source>
        <dbReference type="EMBL" id="KIM61956.1"/>
    </source>
</evidence>
<keyword evidence="1" id="KW-0696">RNA-directed RNA polymerase</keyword>
<keyword evidence="1" id="KW-0808">Transferase</keyword>
<dbReference type="FunCoup" id="A0A0C3E1I4">
    <property type="interactions" value="9"/>
</dbReference>
<keyword evidence="4" id="KW-1185">Reference proteome</keyword>